<keyword evidence="11" id="KW-0902">Two-component regulatory system</keyword>
<evidence type="ECO:0000259" key="22">
    <source>
        <dbReference type="PROSITE" id="PS50123"/>
    </source>
</evidence>
<dbReference type="SUPFAM" id="SSF55874">
    <property type="entry name" value="ATPase domain of HSP90 chaperone/DNA topoisomerase II/histidine kinase"/>
    <property type="match status" value="1"/>
</dbReference>
<evidence type="ECO:0000256" key="9">
    <source>
        <dbReference type="ARBA" id="ARBA00022777"/>
    </source>
</evidence>
<evidence type="ECO:0000256" key="1">
    <source>
        <dbReference type="ARBA" id="ARBA00000085"/>
    </source>
</evidence>
<dbReference type="Pfam" id="PF13596">
    <property type="entry name" value="PAS_10"/>
    <property type="match status" value="1"/>
</dbReference>
<feature type="compositionally biased region" description="Basic and acidic residues" evidence="16">
    <location>
        <begin position="1"/>
        <end position="13"/>
    </location>
</feature>
<dbReference type="Gene3D" id="3.30.450.20">
    <property type="entry name" value="PAS domain"/>
    <property type="match status" value="3"/>
</dbReference>
<dbReference type="SUPFAM" id="SSF47384">
    <property type="entry name" value="Homodimeric domain of signal transducing histidine kinase"/>
    <property type="match status" value="1"/>
</dbReference>
<dbReference type="FunFam" id="3.30.565.10:FF:000023">
    <property type="entry name" value="PAS domain-containing sensor histidine kinase"/>
    <property type="match status" value="1"/>
</dbReference>
<dbReference type="Pfam" id="PF01739">
    <property type="entry name" value="CheR"/>
    <property type="match status" value="1"/>
</dbReference>
<dbReference type="GO" id="GO:0000155">
    <property type="term" value="F:phosphorelay sensor kinase activity"/>
    <property type="evidence" value="ECO:0007669"/>
    <property type="project" value="InterPro"/>
</dbReference>
<dbReference type="SUPFAM" id="SSF52738">
    <property type="entry name" value="Methylesterase CheB, C-terminal domain"/>
    <property type="match status" value="1"/>
</dbReference>
<dbReference type="InterPro" id="IPR005467">
    <property type="entry name" value="His_kinase_dom"/>
</dbReference>
<evidence type="ECO:0000256" key="10">
    <source>
        <dbReference type="ARBA" id="ARBA00022840"/>
    </source>
</evidence>
<dbReference type="InterPro" id="IPR013767">
    <property type="entry name" value="PAS_fold"/>
</dbReference>
<dbReference type="EC" id="2.7.13.3" evidence="3"/>
<keyword evidence="15" id="KW-0175">Coiled coil</keyword>
<feature type="region of interest" description="Disordered" evidence="16">
    <location>
        <begin position="971"/>
        <end position="1000"/>
    </location>
</feature>
<proteinExistence type="predicted"/>
<dbReference type="GO" id="GO:0005886">
    <property type="term" value="C:plasma membrane"/>
    <property type="evidence" value="ECO:0007669"/>
    <property type="project" value="UniProtKB-SubCell"/>
</dbReference>
<dbReference type="Gene3D" id="1.10.287.130">
    <property type="match status" value="1"/>
</dbReference>
<evidence type="ECO:0000256" key="6">
    <source>
        <dbReference type="ARBA" id="ARBA00022553"/>
    </source>
</evidence>
<dbReference type="CDD" id="cd00082">
    <property type="entry name" value="HisKA"/>
    <property type="match status" value="1"/>
</dbReference>
<dbReference type="InterPro" id="IPR003594">
    <property type="entry name" value="HATPase_dom"/>
</dbReference>
<dbReference type="NCBIfam" id="TIGR00229">
    <property type="entry name" value="sensory_box"/>
    <property type="match status" value="1"/>
</dbReference>
<dbReference type="CDD" id="cd16434">
    <property type="entry name" value="CheB-CheR_fusion"/>
    <property type="match status" value="1"/>
</dbReference>
<evidence type="ECO:0000259" key="21">
    <source>
        <dbReference type="PROSITE" id="PS50122"/>
    </source>
</evidence>
<sequence length="1373" mass="153045">MNLASQREREPSEPTRSPIDFPVVGLGASAGGLTALRQFFEHMPSDAGMAFVVILHLSPDHESHLQEVLRQVTQMTVVCVEEPRSIERNHVYVIPPSKQLAMNGSYLRVTDLQRPRGRQISIDLFFRSLAAAHGDRSFGVVLSGSGSDGAGGVARLKEQGGVTLAQQPEEAEFDGMPRSAIATGAVDWVLPVAELPAKLLDIWRNARNIRLPVTEQDEIRVQPPATLDALKEAEAALRDVMLMVRSRTGHDFRHYKRATLLRRLERRLQVNALPDLPAYRGYLQSQPDEARALLKDLLIGVTNFFRDRDAFDSIEREVLPALFSARTPSSPIRAWVAGCSTGEEAYSLAMLMYEQATAIANAPDIQLFATDIDENAIAVARAAAYSDAIATDVSPTRLRQFFLKEGNQYRIRKEVREKVLFAVHNILRDPPFSKLDFISCRNLLIYLDRETHPQILEMFHFALRPGGFLFLGSSESADAAPQLFTPVDKKNRIYRALAVPHTSHYSSSLPLTAFEAKPLTSHGGTAEKRKVSYAEVHQRLAEQHAPPSVLIDAEGNIVHLSEQAGRFLRHTGGAPSHQLLTLVRPELRLELRTALYQALQSGKSVEARRVKIDQDDKHRYVNMTVRPVHEPDFAVQLVLVLFAEVEDTMGTEPRPEGDGRDPLVVQLEEELKHTKQQLQNTIEQSETSTEELKASNEELQAINEELRSTTEELETSKEELQSINEELTTVNLELKTKVEETSKINDDLQNLISSTDIATVFIDRAMLIKRFTPRASEIFSLIPADVGRSLLDIRHRLRYETLADDAAEAFQSLRLIEREVSSDEGKWYLARVLPYRTIEDRIDGAVLTFIDITTRRLAEERIRLLTESTKDYAIITLDLEGKVMTWNAGAERIFGYTDTQVLGRKAGFLYIPEERQEEMLHDEMQRARDDGRAEDDRWHLRRDGTRVFCSGITSPLYTDGILRGYGKIARDTTGTKRQESRHATQLRNESEGRARAQAESESKDEFLAIMSHELKNPLNLIQMNAELLTRLPEARAVPSVVQAAETIHRTVLSQAQIIDDLLDLSRLNTGKLTLRLSRVDCVAIVRRIGKAVEADAARKKLDLRLELPDEPVVLHADPVRVEQVVWNLASNAIKFTPRGGTVTLRLETEEGQAKLEVTDTGKGIEAEFLPKVFDMFQQAESRSIRREGGLGIGLALVKHLVGLHGGSVAAHSEGPGKGARFVVHFPLHDDDRAVTAATASDAAHQLHGLQVLLVDDERAAAQALRQLLTLEGLRVHTAGSAAEALDLCEREHFDAIVSDIAMPDMDGYQLVQRLRASARYGGSCIIAVSGFGRPADVNRALRAGFDAHLGKPVTVNVLLTKLRHLLTGGRTDD</sequence>
<dbReference type="InterPro" id="IPR035965">
    <property type="entry name" value="PAS-like_dom_sf"/>
</dbReference>
<dbReference type="Gene3D" id="3.30.565.10">
    <property type="entry name" value="Histidine kinase-like ATPase, C-terminal domain"/>
    <property type="match status" value="1"/>
</dbReference>
<feature type="domain" description="PAC" evidence="20">
    <location>
        <begin position="814"/>
        <end position="864"/>
    </location>
</feature>
<gene>
    <name evidence="23" type="primary">cheBR</name>
    <name evidence="23" type="ORF">AAW51_1020</name>
</gene>
<evidence type="ECO:0000256" key="2">
    <source>
        <dbReference type="ARBA" id="ARBA00004236"/>
    </source>
</evidence>
<dbReference type="InterPro" id="IPR050903">
    <property type="entry name" value="Bact_Chemotaxis_MeTrfase"/>
</dbReference>
<dbReference type="Gene3D" id="3.40.50.2300">
    <property type="match status" value="1"/>
</dbReference>
<dbReference type="PROSITE" id="PS50110">
    <property type="entry name" value="RESPONSE_REGULATORY"/>
    <property type="match status" value="1"/>
</dbReference>
<dbReference type="GO" id="GO:0008984">
    <property type="term" value="F:protein-glutamate methylesterase activity"/>
    <property type="evidence" value="ECO:0007669"/>
    <property type="project" value="InterPro"/>
</dbReference>
<evidence type="ECO:0000256" key="16">
    <source>
        <dbReference type="SAM" id="MobiDB-lite"/>
    </source>
</evidence>
<feature type="active site" evidence="13">
    <location>
        <position position="29"/>
    </location>
</feature>
<evidence type="ECO:0000313" key="23">
    <source>
        <dbReference type="EMBL" id="AKJ27711.1"/>
    </source>
</evidence>
<dbReference type="GO" id="GO:0000156">
    <property type="term" value="F:phosphorelay response regulator activity"/>
    <property type="evidence" value="ECO:0007669"/>
    <property type="project" value="InterPro"/>
</dbReference>
<dbReference type="GO" id="GO:0005524">
    <property type="term" value="F:ATP binding"/>
    <property type="evidence" value="ECO:0007669"/>
    <property type="project" value="UniProtKB-KW"/>
</dbReference>
<dbReference type="InterPro" id="IPR029063">
    <property type="entry name" value="SAM-dependent_MTases_sf"/>
</dbReference>
<dbReference type="STRING" id="413882.AAW51_1020"/>
<dbReference type="PANTHER" id="PTHR24422">
    <property type="entry name" value="CHEMOTAXIS PROTEIN METHYLTRANSFERASE"/>
    <property type="match status" value="1"/>
</dbReference>
<dbReference type="PROSITE" id="PS50112">
    <property type="entry name" value="PAS"/>
    <property type="match status" value="1"/>
</dbReference>
<dbReference type="GO" id="GO:0006355">
    <property type="term" value="P:regulation of DNA-templated transcription"/>
    <property type="evidence" value="ECO:0007669"/>
    <property type="project" value="InterPro"/>
</dbReference>
<dbReference type="SUPFAM" id="SSF52172">
    <property type="entry name" value="CheY-like"/>
    <property type="match status" value="1"/>
</dbReference>
<dbReference type="GO" id="GO:0006935">
    <property type="term" value="P:chemotaxis"/>
    <property type="evidence" value="ECO:0007669"/>
    <property type="project" value="UniProtKB-UniRule"/>
</dbReference>
<feature type="domain" description="CheB-type methylesterase" evidence="21">
    <location>
        <begin position="18"/>
        <end position="200"/>
    </location>
</feature>
<dbReference type="PANTHER" id="PTHR24422:SF27">
    <property type="entry name" value="PROTEIN-GLUTAMATE O-METHYLTRANSFERASE"/>
    <property type="match status" value="1"/>
</dbReference>
<dbReference type="PRINTS" id="PR00996">
    <property type="entry name" value="CHERMTFRASE"/>
</dbReference>
<evidence type="ECO:0000256" key="5">
    <source>
        <dbReference type="ARBA" id="ARBA00022500"/>
    </source>
</evidence>
<comment type="subcellular location">
    <subcellularLocation>
        <location evidence="2">Cell membrane</location>
    </subcellularLocation>
</comment>
<dbReference type="InterPro" id="IPR022641">
    <property type="entry name" value="CheR_N"/>
</dbReference>
<feature type="domain" description="PAS" evidence="19">
    <location>
        <begin position="858"/>
        <end position="931"/>
    </location>
</feature>
<feature type="active site" evidence="13">
    <location>
        <position position="148"/>
    </location>
</feature>
<keyword evidence="24" id="KW-1185">Reference proteome</keyword>
<dbReference type="InterPro" id="IPR000673">
    <property type="entry name" value="Sig_transdc_resp-reg_Me-estase"/>
</dbReference>
<dbReference type="InterPro" id="IPR001789">
    <property type="entry name" value="Sig_transdc_resp-reg_receiver"/>
</dbReference>
<dbReference type="Pfam" id="PF03705">
    <property type="entry name" value="CheR_N"/>
    <property type="match status" value="1"/>
</dbReference>
<dbReference type="EMBL" id="CP011371">
    <property type="protein sequence ID" value="AKJ27711.1"/>
    <property type="molecule type" value="Genomic_DNA"/>
</dbReference>
<dbReference type="PROSITE" id="PS50109">
    <property type="entry name" value="HIS_KIN"/>
    <property type="match status" value="1"/>
</dbReference>
<feature type="active site" evidence="13">
    <location>
        <position position="56"/>
    </location>
</feature>
<keyword evidence="12" id="KW-0472">Membrane</keyword>
<dbReference type="Pfam" id="PF00989">
    <property type="entry name" value="PAS"/>
    <property type="match status" value="1"/>
</dbReference>
<feature type="domain" description="Histidine kinase" evidence="17">
    <location>
        <begin position="1009"/>
        <end position="1229"/>
    </location>
</feature>
<dbReference type="Pfam" id="PF02518">
    <property type="entry name" value="HATPase_c"/>
    <property type="match status" value="1"/>
</dbReference>
<dbReference type="Pfam" id="PF00512">
    <property type="entry name" value="HisKA"/>
    <property type="match status" value="1"/>
</dbReference>
<evidence type="ECO:0000259" key="17">
    <source>
        <dbReference type="PROSITE" id="PS50109"/>
    </source>
</evidence>
<dbReference type="SUPFAM" id="SSF55785">
    <property type="entry name" value="PYP-like sensor domain (PAS domain)"/>
    <property type="match status" value="3"/>
</dbReference>
<evidence type="ECO:0000256" key="11">
    <source>
        <dbReference type="ARBA" id="ARBA00023012"/>
    </source>
</evidence>
<evidence type="ECO:0000256" key="8">
    <source>
        <dbReference type="ARBA" id="ARBA00022741"/>
    </source>
</evidence>
<dbReference type="OrthoDB" id="9816309at2"/>
<keyword evidence="8" id="KW-0547">Nucleotide-binding</keyword>
<dbReference type="InterPro" id="IPR011006">
    <property type="entry name" value="CheY-like_superfamily"/>
</dbReference>
<evidence type="ECO:0000256" key="7">
    <source>
        <dbReference type="ARBA" id="ARBA00022679"/>
    </source>
</evidence>
<dbReference type="Gene3D" id="3.40.50.150">
    <property type="entry name" value="Vaccinia Virus protein VP39"/>
    <property type="match status" value="1"/>
</dbReference>
<evidence type="ECO:0000256" key="3">
    <source>
        <dbReference type="ARBA" id="ARBA00012438"/>
    </source>
</evidence>
<evidence type="ECO:0000256" key="4">
    <source>
        <dbReference type="ARBA" id="ARBA00022475"/>
    </source>
</evidence>
<dbReference type="SMART" id="SM00448">
    <property type="entry name" value="REC"/>
    <property type="match status" value="1"/>
</dbReference>
<feature type="coiled-coil region" evidence="15">
    <location>
        <begin position="664"/>
        <end position="737"/>
    </location>
</feature>
<dbReference type="InterPro" id="IPR003661">
    <property type="entry name" value="HisK_dim/P_dom"/>
</dbReference>
<dbReference type="InterPro" id="IPR036097">
    <property type="entry name" value="HisK_dim/P_sf"/>
</dbReference>
<dbReference type="CDD" id="cd00130">
    <property type="entry name" value="PAS"/>
    <property type="match status" value="1"/>
</dbReference>
<dbReference type="Pfam" id="PF01339">
    <property type="entry name" value="CheB_methylest"/>
    <property type="match status" value="1"/>
</dbReference>
<keyword evidence="7" id="KW-0808">Transferase</keyword>
<evidence type="ECO:0000313" key="24">
    <source>
        <dbReference type="Proteomes" id="UP000035352"/>
    </source>
</evidence>
<dbReference type="SMART" id="SM00387">
    <property type="entry name" value="HATPase_c"/>
    <property type="match status" value="1"/>
</dbReference>
<dbReference type="Pfam" id="PF13426">
    <property type="entry name" value="PAS_9"/>
    <property type="match status" value="1"/>
</dbReference>
<organism evidence="23 24">
    <name type="scientific">Caldimonas brevitalea</name>
    <dbReference type="NCBI Taxonomy" id="413882"/>
    <lineage>
        <taxon>Bacteria</taxon>
        <taxon>Pseudomonadati</taxon>
        <taxon>Pseudomonadota</taxon>
        <taxon>Betaproteobacteria</taxon>
        <taxon>Burkholderiales</taxon>
        <taxon>Sphaerotilaceae</taxon>
        <taxon>Caldimonas</taxon>
    </lineage>
</organism>
<feature type="domain" description="Response regulatory" evidence="18">
    <location>
        <begin position="1250"/>
        <end position="1366"/>
    </location>
</feature>
<keyword evidence="5 13" id="KW-0145">Chemotaxis</keyword>
<feature type="domain" description="CheR-type methyltransferase" evidence="22">
    <location>
        <begin position="225"/>
        <end position="476"/>
    </location>
</feature>
<evidence type="ECO:0000259" key="18">
    <source>
        <dbReference type="PROSITE" id="PS50110"/>
    </source>
</evidence>
<dbReference type="PROSITE" id="PS50122">
    <property type="entry name" value="CHEB"/>
    <property type="match status" value="1"/>
</dbReference>
<dbReference type="PATRIC" id="fig|413882.6.peg.1077"/>
<dbReference type="SMART" id="SM00388">
    <property type="entry name" value="HisKA"/>
    <property type="match status" value="1"/>
</dbReference>
<evidence type="ECO:0000256" key="13">
    <source>
        <dbReference type="PROSITE-ProRule" id="PRU00050"/>
    </source>
</evidence>
<evidence type="ECO:0000256" key="12">
    <source>
        <dbReference type="ARBA" id="ARBA00023136"/>
    </source>
</evidence>
<evidence type="ECO:0000259" key="20">
    <source>
        <dbReference type="PROSITE" id="PS50113"/>
    </source>
</evidence>
<evidence type="ECO:0000259" key="19">
    <source>
        <dbReference type="PROSITE" id="PS50112"/>
    </source>
</evidence>
<keyword evidence="4" id="KW-1003">Cell membrane</keyword>
<dbReference type="PROSITE" id="PS50123">
    <property type="entry name" value="CHER"/>
    <property type="match status" value="1"/>
</dbReference>
<dbReference type="InterPro" id="IPR000780">
    <property type="entry name" value="CheR_MeTrfase"/>
</dbReference>
<keyword evidence="9" id="KW-0418">Kinase</keyword>
<dbReference type="InterPro" id="IPR000014">
    <property type="entry name" value="PAS"/>
</dbReference>
<comment type="catalytic activity">
    <reaction evidence="1">
        <text>ATP + protein L-histidine = ADP + protein N-phospho-L-histidine.</text>
        <dbReference type="EC" id="2.7.13.3"/>
    </reaction>
</comment>
<dbReference type="InterPro" id="IPR022642">
    <property type="entry name" value="CheR_C"/>
</dbReference>
<dbReference type="Proteomes" id="UP000035352">
    <property type="component" value="Chromosome"/>
</dbReference>
<dbReference type="InterPro" id="IPR035909">
    <property type="entry name" value="CheB_C"/>
</dbReference>
<dbReference type="SMART" id="SM00138">
    <property type="entry name" value="MeTrc"/>
    <property type="match status" value="1"/>
</dbReference>
<dbReference type="GO" id="GO:0005737">
    <property type="term" value="C:cytoplasm"/>
    <property type="evidence" value="ECO:0007669"/>
    <property type="project" value="InterPro"/>
</dbReference>
<dbReference type="CDD" id="cd17580">
    <property type="entry name" value="REC_2_DhkD-like"/>
    <property type="match status" value="1"/>
</dbReference>
<feature type="modified residue" description="4-aspartylphosphate" evidence="14">
    <location>
        <position position="1299"/>
    </location>
</feature>
<dbReference type="KEGG" id="pbh:AAW51_1020"/>
<dbReference type="GO" id="GO:0008757">
    <property type="term" value="F:S-adenosylmethionine-dependent methyltransferase activity"/>
    <property type="evidence" value="ECO:0007669"/>
    <property type="project" value="InterPro"/>
</dbReference>
<dbReference type="SUPFAM" id="SSF47757">
    <property type="entry name" value="Chemotaxis receptor methyltransferase CheR, N-terminal domain"/>
    <property type="match status" value="1"/>
</dbReference>
<evidence type="ECO:0000256" key="15">
    <source>
        <dbReference type="SAM" id="Coils"/>
    </source>
</evidence>
<dbReference type="SMART" id="SM00091">
    <property type="entry name" value="PAS"/>
    <property type="match status" value="3"/>
</dbReference>
<accession>A0A0G3BJY0</accession>
<dbReference type="Gene3D" id="3.40.50.180">
    <property type="entry name" value="Methylesterase CheB, C-terminal domain"/>
    <property type="match status" value="1"/>
</dbReference>
<dbReference type="SUPFAM" id="SSF53335">
    <property type="entry name" value="S-adenosyl-L-methionine-dependent methyltransferases"/>
    <property type="match status" value="1"/>
</dbReference>
<dbReference type="InterPro" id="IPR000700">
    <property type="entry name" value="PAS-assoc_C"/>
</dbReference>
<dbReference type="Pfam" id="PF00072">
    <property type="entry name" value="Response_reg"/>
    <property type="match status" value="1"/>
</dbReference>
<keyword evidence="6 14" id="KW-0597">Phosphoprotein</keyword>
<dbReference type="RefSeq" id="WP_047193729.1">
    <property type="nucleotide sequence ID" value="NZ_CP011371.1"/>
</dbReference>
<dbReference type="PROSITE" id="PS50113">
    <property type="entry name" value="PAC"/>
    <property type="match status" value="1"/>
</dbReference>
<reference evidence="23 24" key="1">
    <citation type="submission" date="2015-05" db="EMBL/GenBank/DDBJ databases">
        <authorList>
            <person name="Tang B."/>
            <person name="Yu Y."/>
        </authorList>
    </citation>
    <scope>NUCLEOTIDE SEQUENCE [LARGE SCALE GENOMIC DNA]</scope>
    <source>
        <strain evidence="23 24">DSM 7029</strain>
    </source>
</reference>
<feature type="region of interest" description="Disordered" evidence="16">
    <location>
        <begin position="1"/>
        <end position="20"/>
    </location>
</feature>
<protein>
    <recommendedName>
        <fullName evidence="3">histidine kinase</fullName>
        <ecNumber evidence="3">2.7.13.3</ecNumber>
    </recommendedName>
</protein>
<name>A0A0G3BJY0_9BURK</name>
<evidence type="ECO:0000256" key="14">
    <source>
        <dbReference type="PROSITE-ProRule" id="PRU00169"/>
    </source>
</evidence>
<keyword evidence="13" id="KW-0378">Hydrolase</keyword>
<keyword evidence="10" id="KW-0067">ATP-binding</keyword>
<dbReference type="InterPro" id="IPR036890">
    <property type="entry name" value="HATPase_C_sf"/>
</dbReference>